<evidence type="ECO:0000313" key="10">
    <source>
        <dbReference type="EMBL" id="GMN24648.1"/>
    </source>
</evidence>
<evidence type="ECO:0000256" key="4">
    <source>
        <dbReference type="ARBA" id="ARBA00022821"/>
    </source>
</evidence>
<keyword evidence="6 9" id="KW-0472">Membrane</keyword>
<keyword evidence="5 9" id="KW-1133">Transmembrane helix</keyword>
<keyword evidence="11" id="KW-1185">Reference proteome</keyword>
<evidence type="ECO:0000256" key="1">
    <source>
        <dbReference type="ARBA" id="ARBA00004141"/>
    </source>
</evidence>
<evidence type="ECO:0000313" key="11">
    <source>
        <dbReference type="Proteomes" id="UP001187192"/>
    </source>
</evidence>
<protein>
    <recommendedName>
        <fullName evidence="12">MLO-like protein</fullName>
    </recommendedName>
</protein>
<dbReference type="GO" id="GO:0016020">
    <property type="term" value="C:membrane"/>
    <property type="evidence" value="ECO:0007669"/>
    <property type="project" value="UniProtKB-SubCell"/>
</dbReference>
<dbReference type="EMBL" id="BTGU01000001">
    <property type="protein sequence ID" value="GMN24648.1"/>
    <property type="molecule type" value="Genomic_DNA"/>
</dbReference>
<dbReference type="PANTHER" id="PTHR31942">
    <property type="entry name" value="MLO-LIKE PROTEIN 1"/>
    <property type="match status" value="1"/>
</dbReference>
<evidence type="ECO:0000256" key="6">
    <source>
        <dbReference type="ARBA" id="ARBA00023136"/>
    </source>
</evidence>
<evidence type="ECO:0000256" key="9">
    <source>
        <dbReference type="SAM" id="Phobius"/>
    </source>
</evidence>
<keyword evidence="4" id="KW-0611">Plant defense</keyword>
<evidence type="ECO:0000256" key="8">
    <source>
        <dbReference type="SAM" id="MobiDB-lite"/>
    </source>
</evidence>
<feature type="transmembrane region" description="Helical" evidence="9">
    <location>
        <begin position="128"/>
        <end position="149"/>
    </location>
</feature>
<dbReference type="GO" id="GO:0006952">
    <property type="term" value="P:defense response"/>
    <property type="evidence" value="ECO:0007669"/>
    <property type="project" value="UniProtKB-KW"/>
</dbReference>
<comment type="similarity">
    <text evidence="2">Belongs to the MLO family.</text>
</comment>
<sequence>MGCRRSLLRFGLGFNLYRTHNSSYWTELMLLGFISLLLTVGQSPISNICISKKVGATWHPCSKDQEKDESYNKEETETESESNGRRLLAALESGAGGSFRRVLAAGGTDNCAEKGKVPFVSADGIHQLHIFIFVLAVFHVLYCVMTMALGRAKMRRWKHWEKETRTVEYQFSHGIISAINFGVLCTIN</sequence>
<keyword evidence="7" id="KW-0568">Pathogenesis-related protein</keyword>
<feature type="region of interest" description="Disordered" evidence="8">
    <location>
        <begin position="61"/>
        <end position="83"/>
    </location>
</feature>
<dbReference type="InterPro" id="IPR004326">
    <property type="entry name" value="Mlo"/>
</dbReference>
<gene>
    <name evidence="10" type="ORF">TIFTF001_000644</name>
</gene>
<comment type="subcellular location">
    <subcellularLocation>
        <location evidence="1">Membrane</location>
        <topology evidence="1">Multi-pass membrane protein</topology>
    </subcellularLocation>
</comment>
<evidence type="ECO:0000256" key="3">
    <source>
        <dbReference type="ARBA" id="ARBA00022692"/>
    </source>
</evidence>
<dbReference type="PANTHER" id="PTHR31942:SF34">
    <property type="entry name" value="MLO-LIKE PROTEIN"/>
    <property type="match status" value="1"/>
</dbReference>
<evidence type="ECO:0000256" key="2">
    <source>
        <dbReference type="ARBA" id="ARBA00006574"/>
    </source>
</evidence>
<dbReference type="Proteomes" id="UP001187192">
    <property type="component" value="Unassembled WGS sequence"/>
</dbReference>
<organism evidence="10 11">
    <name type="scientific">Ficus carica</name>
    <name type="common">Common fig</name>
    <dbReference type="NCBI Taxonomy" id="3494"/>
    <lineage>
        <taxon>Eukaryota</taxon>
        <taxon>Viridiplantae</taxon>
        <taxon>Streptophyta</taxon>
        <taxon>Embryophyta</taxon>
        <taxon>Tracheophyta</taxon>
        <taxon>Spermatophyta</taxon>
        <taxon>Magnoliopsida</taxon>
        <taxon>eudicotyledons</taxon>
        <taxon>Gunneridae</taxon>
        <taxon>Pentapetalae</taxon>
        <taxon>rosids</taxon>
        <taxon>fabids</taxon>
        <taxon>Rosales</taxon>
        <taxon>Moraceae</taxon>
        <taxon>Ficeae</taxon>
        <taxon>Ficus</taxon>
    </lineage>
</organism>
<comment type="caution">
    <text evidence="10">The sequence shown here is derived from an EMBL/GenBank/DDBJ whole genome shotgun (WGS) entry which is preliminary data.</text>
</comment>
<evidence type="ECO:0000256" key="5">
    <source>
        <dbReference type="ARBA" id="ARBA00022989"/>
    </source>
</evidence>
<dbReference type="AlphaFoldDB" id="A0AA87YWI3"/>
<evidence type="ECO:0000256" key="7">
    <source>
        <dbReference type="ARBA" id="ARBA00023265"/>
    </source>
</evidence>
<feature type="compositionally biased region" description="Basic and acidic residues" evidence="8">
    <location>
        <begin position="61"/>
        <end position="75"/>
    </location>
</feature>
<dbReference type="Pfam" id="PF03094">
    <property type="entry name" value="Mlo"/>
    <property type="match status" value="1"/>
</dbReference>
<proteinExistence type="inferred from homology"/>
<reference evidence="10" key="1">
    <citation type="submission" date="2023-07" db="EMBL/GenBank/DDBJ databases">
        <title>draft genome sequence of fig (Ficus carica).</title>
        <authorList>
            <person name="Takahashi T."/>
            <person name="Nishimura K."/>
        </authorList>
    </citation>
    <scope>NUCLEOTIDE SEQUENCE</scope>
</reference>
<feature type="transmembrane region" description="Helical" evidence="9">
    <location>
        <begin position="24"/>
        <end position="45"/>
    </location>
</feature>
<name>A0AA87YWI3_FICCA</name>
<accession>A0AA87YWI3</accession>
<keyword evidence="3 9" id="KW-0812">Transmembrane</keyword>
<evidence type="ECO:0008006" key="12">
    <source>
        <dbReference type="Google" id="ProtNLM"/>
    </source>
</evidence>